<keyword evidence="1 2" id="KW-0597">Phosphoprotein</keyword>
<proteinExistence type="predicted"/>
<dbReference type="PANTHER" id="PTHR44591">
    <property type="entry name" value="STRESS RESPONSE REGULATOR PROTEIN 1"/>
    <property type="match status" value="1"/>
</dbReference>
<dbReference type="SUPFAM" id="SSF52172">
    <property type="entry name" value="CheY-like"/>
    <property type="match status" value="1"/>
</dbReference>
<name>A0ABV6FRL7_9BACT</name>
<dbReference type="Pfam" id="PF00072">
    <property type="entry name" value="Response_reg"/>
    <property type="match status" value="1"/>
</dbReference>
<dbReference type="InterPro" id="IPR001789">
    <property type="entry name" value="Sig_transdc_resp-reg_receiver"/>
</dbReference>
<comment type="caution">
    <text evidence="5">The sequence shown here is derived from an EMBL/GenBank/DDBJ whole genome shotgun (WGS) entry which is preliminary data.</text>
</comment>
<dbReference type="InterPro" id="IPR050595">
    <property type="entry name" value="Bact_response_regulator"/>
</dbReference>
<dbReference type="InterPro" id="IPR011006">
    <property type="entry name" value="CheY-like_superfamily"/>
</dbReference>
<dbReference type="EMBL" id="JBHLWI010000013">
    <property type="protein sequence ID" value="MFC0262269.1"/>
    <property type="molecule type" value="Genomic_DNA"/>
</dbReference>
<feature type="modified residue" description="4-aspartylphosphate" evidence="2">
    <location>
        <position position="58"/>
    </location>
</feature>
<protein>
    <submittedName>
        <fullName evidence="5">Response regulator</fullName>
    </submittedName>
</protein>
<dbReference type="PROSITE" id="PS50110">
    <property type="entry name" value="RESPONSE_REGULATORY"/>
    <property type="match status" value="1"/>
</dbReference>
<dbReference type="RefSeq" id="WP_382386712.1">
    <property type="nucleotide sequence ID" value="NZ_JBHLWI010000013.1"/>
</dbReference>
<dbReference type="Proteomes" id="UP001589797">
    <property type="component" value="Unassembled WGS sequence"/>
</dbReference>
<evidence type="ECO:0000256" key="3">
    <source>
        <dbReference type="SAM" id="Coils"/>
    </source>
</evidence>
<reference evidence="5 6" key="1">
    <citation type="submission" date="2024-09" db="EMBL/GenBank/DDBJ databases">
        <authorList>
            <person name="Sun Q."/>
            <person name="Mori K."/>
        </authorList>
    </citation>
    <scope>NUCLEOTIDE SEQUENCE [LARGE SCALE GENOMIC DNA]</scope>
    <source>
        <strain evidence="5 6">CCM 7650</strain>
    </source>
</reference>
<dbReference type="PANTHER" id="PTHR44591:SF19">
    <property type="entry name" value="TWO-COMPONENT RESPONSE REGULATOR-RELATED"/>
    <property type="match status" value="1"/>
</dbReference>
<evidence type="ECO:0000256" key="2">
    <source>
        <dbReference type="PROSITE-ProRule" id="PRU00169"/>
    </source>
</evidence>
<evidence type="ECO:0000313" key="6">
    <source>
        <dbReference type="Proteomes" id="UP001589797"/>
    </source>
</evidence>
<gene>
    <name evidence="5" type="ORF">ACFFIP_06205</name>
</gene>
<evidence type="ECO:0000256" key="1">
    <source>
        <dbReference type="ARBA" id="ARBA00022553"/>
    </source>
</evidence>
<organism evidence="5 6">
    <name type="scientific">Fontibacter flavus</name>
    <dbReference type="NCBI Taxonomy" id="654838"/>
    <lineage>
        <taxon>Bacteria</taxon>
        <taxon>Pseudomonadati</taxon>
        <taxon>Bacteroidota</taxon>
        <taxon>Cytophagia</taxon>
        <taxon>Cytophagales</taxon>
        <taxon>Cyclobacteriaceae</taxon>
        <taxon>Fontibacter</taxon>
    </lineage>
</organism>
<dbReference type="SMART" id="SM00448">
    <property type="entry name" value="REC"/>
    <property type="match status" value="1"/>
</dbReference>
<accession>A0ABV6FRL7</accession>
<sequence>MSDTPQKPIRILYIDDEEINLQAFKSTFKRDFKILVALSAKEAREILKEQEVDIIITDQRMPVETGLDFLVSIMPNYHDPIRILLTAYTDIQVVSDAIQKGIIYHYLTKPWDEDYLRNIIHNAYEVYNLRQENLKLKRELAIAKDQLDKISGQNQLS</sequence>
<dbReference type="CDD" id="cd17569">
    <property type="entry name" value="REC_HupR-like"/>
    <property type="match status" value="1"/>
</dbReference>
<evidence type="ECO:0000313" key="5">
    <source>
        <dbReference type="EMBL" id="MFC0262269.1"/>
    </source>
</evidence>
<keyword evidence="3" id="KW-0175">Coiled coil</keyword>
<keyword evidence="6" id="KW-1185">Reference proteome</keyword>
<feature type="coiled-coil region" evidence="3">
    <location>
        <begin position="126"/>
        <end position="153"/>
    </location>
</feature>
<feature type="domain" description="Response regulatory" evidence="4">
    <location>
        <begin position="10"/>
        <end position="124"/>
    </location>
</feature>
<evidence type="ECO:0000259" key="4">
    <source>
        <dbReference type="PROSITE" id="PS50110"/>
    </source>
</evidence>
<dbReference type="Gene3D" id="3.40.50.2300">
    <property type="match status" value="1"/>
</dbReference>